<evidence type="ECO:0000256" key="5">
    <source>
        <dbReference type="ARBA" id="ARBA00023242"/>
    </source>
</evidence>
<dbReference type="GO" id="GO:0008270">
    <property type="term" value="F:zinc ion binding"/>
    <property type="evidence" value="ECO:0007669"/>
    <property type="project" value="UniProtKB-KW"/>
</dbReference>
<keyword evidence="3" id="KW-0863">Zinc-finger</keyword>
<comment type="subcellular location">
    <subcellularLocation>
        <location evidence="1">Nucleus</location>
    </subcellularLocation>
</comment>
<dbReference type="STRING" id="269621.A0A238FMY2"/>
<keyword evidence="10" id="KW-1185">Reference proteome</keyword>
<evidence type="ECO:0000259" key="7">
    <source>
        <dbReference type="Pfam" id="PF07967"/>
    </source>
</evidence>
<dbReference type="PANTHER" id="PTHR15835:SF6">
    <property type="entry name" value="ZINC FINGER C3HC-TYPE PROTEIN 1"/>
    <property type="match status" value="1"/>
</dbReference>
<dbReference type="Proteomes" id="UP000198372">
    <property type="component" value="Unassembled WGS sequence"/>
</dbReference>
<evidence type="ECO:0000313" key="10">
    <source>
        <dbReference type="Proteomes" id="UP000198372"/>
    </source>
</evidence>
<evidence type="ECO:0000259" key="8">
    <source>
        <dbReference type="Pfam" id="PF08600"/>
    </source>
</evidence>
<dbReference type="Pfam" id="PF08600">
    <property type="entry name" value="NuBaID_C"/>
    <property type="match status" value="1"/>
</dbReference>
<feature type="compositionally biased region" description="Low complexity" evidence="6">
    <location>
        <begin position="35"/>
        <end position="56"/>
    </location>
</feature>
<sequence>MADQATATSSSTSNRITQRQLFDAIAKLDEAFQPSTSTSSSSSSLLNSSNTTTITTARKRPRSTSASHHSTAALEALLPANSQRRKPQHDSPSIPKPTTYDPSSLPDLIERIRTYRATTFTPGKPTSIDPLHCSLLGWASHKFQRDQIECTTCHALVSLAPLPSPHMWASEPGRQLVKTYEQQLRQAHHRTCPWRVKGASPRLYQLPQLGRKVLMQEIALQAKDLQQMFGSLPGLTLERPSAEEHRAAVQECLDILQQASSQEDETTREHLLLSLFGWSAPVSIFVKSAPSTAPILECRFCTRTVLLSPYLSTQASVGSSSSKSFDVIQQHQSFCPYVSAPILDDVGLVTPVHGKPGWEARVATILQRKWRGAANSNPTLAEGEGSIETFEAFEWLNKKHTLSVSASEDPSGATEIVTKGQTRELLNHVRKLLGPQTSPSRTSVQ</sequence>
<evidence type="ECO:0000313" key="9">
    <source>
        <dbReference type="EMBL" id="SCV74647.1"/>
    </source>
</evidence>
<name>A0A238FMY2_9BASI</name>
<dbReference type="InterPro" id="IPR013909">
    <property type="entry name" value="NuBaID_C"/>
</dbReference>
<protein>
    <submittedName>
        <fullName evidence="9">BQ2448_7676 protein</fullName>
    </submittedName>
</protein>
<feature type="region of interest" description="Disordered" evidence="6">
    <location>
        <begin position="33"/>
        <end position="106"/>
    </location>
</feature>
<keyword evidence="2" id="KW-0479">Metal-binding</keyword>
<evidence type="ECO:0000256" key="6">
    <source>
        <dbReference type="SAM" id="MobiDB-lite"/>
    </source>
</evidence>
<keyword evidence="4" id="KW-0862">Zinc</keyword>
<reference evidence="10" key="1">
    <citation type="submission" date="2016-09" db="EMBL/GenBank/DDBJ databases">
        <authorList>
            <person name="Jeantristanb JTB J.-T."/>
            <person name="Ricardo R."/>
        </authorList>
    </citation>
    <scope>NUCLEOTIDE SEQUENCE [LARGE SCALE GENOMIC DNA]</scope>
</reference>
<evidence type="ECO:0000256" key="1">
    <source>
        <dbReference type="ARBA" id="ARBA00004123"/>
    </source>
</evidence>
<keyword evidence="5" id="KW-0539">Nucleus</keyword>
<proteinExistence type="predicted"/>
<evidence type="ECO:0000256" key="2">
    <source>
        <dbReference type="ARBA" id="ARBA00022723"/>
    </source>
</evidence>
<evidence type="ECO:0000256" key="4">
    <source>
        <dbReference type="ARBA" id="ARBA00022833"/>
    </source>
</evidence>
<dbReference type="InterPro" id="IPR012935">
    <property type="entry name" value="NuBaID_N"/>
</dbReference>
<dbReference type="OrthoDB" id="2592092at2759"/>
<dbReference type="Pfam" id="PF07967">
    <property type="entry name" value="zf-C3HC"/>
    <property type="match status" value="1"/>
</dbReference>
<gene>
    <name evidence="9" type="ORF">BQ2448_7676</name>
</gene>
<dbReference type="GO" id="GO:0005634">
    <property type="term" value="C:nucleus"/>
    <property type="evidence" value="ECO:0007669"/>
    <property type="project" value="UniProtKB-SubCell"/>
</dbReference>
<dbReference type="PANTHER" id="PTHR15835">
    <property type="entry name" value="NUCLEAR-INTERACTING PARTNER OF ALK"/>
    <property type="match status" value="1"/>
</dbReference>
<dbReference type="EMBL" id="FMSP01000023">
    <property type="protein sequence ID" value="SCV74647.1"/>
    <property type="molecule type" value="Genomic_DNA"/>
</dbReference>
<accession>A0A238FMY2</accession>
<organism evidence="9 10">
    <name type="scientific">Microbotryum intermedium</name>
    <dbReference type="NCBI Taxonomy" id="269621"/>
    <lineage>
        <taxon>Eukaryota</taxon>
        <taxon>Fungi</taxon>
        <taxon>Dikarya</taxon>
        <taxon>Basidiomycota</taxon>
        <taxon>Pucciniomycotina</taxon>
        <taxon>Microbotryomycetes</taxon>
        <taxon>Microbotryales</taxon>
        <taxon>Microbotryaceae</taxon>
        <taxon>Microbotryum</taxon>
    </lineage>
</organism>
<feature type="domain" description="NuBaID C-terminal" evidence="8">
    <location>
        <begin position="272"/>
        <end position="341"/>
    </location>
</feature>
<feature type="domain" description="C3HC-type" evidence="7">
    <location>
        <begin position="104"/>
        <end position="230"/>
    </location>
</feature>
<evidence type="ECO:0000256" key="3">
    <source>
        <dbReference type="ARBA" id="ARBA00022771"/>
    </source>
</evidence>
<feature type="compositionally biased region" description="Low complexity" evidence="6">
    <location>
        <begin position="63"/>
        <end position="78"/>
    </location>
</feature>
<dbReference type="AlphaFoldDB" id="A0A238FMY2"/>